<gene>
    <name evidence="4" type="ORF">OMM_12786</name>
</gene>
<dbReference type="InterPro" id="IPR013320">
    <property type="entry name" value="ConA-like_dom_sf"/>
</dbReference>
<proteinExistence type="predicted"/>
<dbReference type="SUPFAM" id="SSF49899">
    <property type="entry name" value="Concanavalin A-like lectins/glucanases"/>
    <property type="match status" value="2"/>
</dbReference>
<keyword evidence="2" id="KW-1015">Disulfide bond</keyword>
<reference evidence="5" key="1">
    <citation type="submission" date="2012-11" db="EMBL/GenBank/DDBJ databases">
        <authorList>
            <person name="Lucero-Rivera Y.E."/>
            <person name="Tovar-Ramirez D."/>
        </authorList>
    </citation>
    <scope>NUCLEOTIDE SEQUENCE [LARGE SCALE GENOMIC DNA]</scope>
    <source>
        <strain evidence="5">Araruama</strain>
    </source>
</reference>
<keyword evidence="1" id="KW-0732">Signal</keyword>
<dbReference type="SMART" id="SM00560">
    <property type="entry name" value="LamGL"/>
    <property type="match status" value="2"/>
</dbReference>
<protein>
    <recommendedName>
        <fullName evidence="3">LamG-like jellyroll fold domain-containing protein</fullName>
    </recommendedName>
</protein>
<organism evidence="4 5">
    <name type="scientific">Candidatus Magnetoglobus multicellularis str. Araruama</name>
    <dbReference type="NCBI Taxonomy" id="890399"/>
    <lineage>
        <taxon>Bacteria</taxon>
        <taxon>Pseudomonadati</taxon>
        <taxon>Thermodesulfobacteriota</taxon>
        <taxon>Desulfobacteria</taxon>
        <taxon>Desulfobacterales</taxon>
        <taxon>Desulfobacteraceae</taxon>
        <taxon>Candidatus Magnetoglobus</taxon>
    </lineage>
</organism>
<evidence type="ECO:0000256" key="2">
    <source>
        <dbReference type="ARBA" id="ARBA00023157"/>
    </source>
</evidence>
<feature type="domain" description="LamG-like jellyroll fold" evidence="3">
    <location>
        <begin position="374"/>
        <end position="518"/>
    </location>
</feature>
<feature type="non-terminal residue" evidence="4">
    <location>
        <position position="1"/>
    </location>
</feature>
<evidence type="ECO:0000313" key="4">
    <source>
        <dbReference type="EMBL" id="ETR66444.1"/>
    </source>
</evidence>
<comment type="caution">
    <text evidence="4">The sequence shown here is derived from an EMBL/GenBank/DDBJ whole genome shotgun (WGS) entry which is preliminary data.</text>
</comment>
<evidence type="ECO:0000256" key="1">
    <source>
        <dbReference type="ARBA" id="ARBA00022729"/>
    </source>
</evidence>
<feature type="domain" description="LamG-like jellyroll fold" evidence="3">
    <location>
        <begin position="142"/>
        <end position="279"/>
    </location>
</feature>
<sequence length="526" mass="56258">FIMGASKAPIVYDIDDQASANEPTSIIVSDSDGGMMTITAVSSDASIIDNAYIDLAGTGSNTLYLNTTAGVPQAFTMTLDETSASHGKVTITVTITDPQGLSSTQNFSVIILSPPGSGNALFFDGVDNYVDLGNTDALKQTGAFSYELWMYSSDWPSVVGTAFGNTQGSGYALYFNADTIMTNVYADGVGYFNANASKSILSKGWHHFAFTFNGQSLSLYIDGHLTSATNIGSNNSVYHHGTNSTLLGAEVGDANTATGAYVSVIIDELRFWNVARSAAEIRTNMCKKITGSETGLTAYYRFDNSSGTSLIDLSNNNNDGILNNMDNSNWVTSGAAIGDDSHYNYEGSSDNALEFDGSSNVVNLGDVSAFNGLSQLTVEAWVKFDSHTRLATILCKRESHTDKFQFGLDDNAYTGFWVQIGSEGTMGYGETASNVVNTGVWYHVAAVFDGSQVADADRLKLYIDGVLQSLAYTGTLPTTTDTSNTYPLIIGAENTSASVPFDGQMDELRIWTVARTESEINDNMNQ</sequence>
<dbReference type="Pfam" id="PF13385">
    <property type="entry name" value="Laminin_G_3"/>
    <property type="match status" value="2"/>
</dbReference>
<name>A0A1V1NV58_9BACT</name>
<dbReference type="Proteomes" id="UP000189670">
    <property type="component" value="Unassembled WGS sequence"/>
</dbReference>
<dbReference type="PANTHER" id="PTHR42535:SF2">
    <property type="entry name" value="CHROMOSOME UNDETERMINED SCAFFOLD_146, WHOLE GENOME SHOTGUN SEQUENCE"/>
    <property type="match status" value="1"/>
</dbReference>
<dbReference type="EMBL" id="ATBP01001981">
    <property type="protein sequence ID" value="ETR66444.1"/>
    <property type="molecule type" value="Genomic_DNA"/>
</dbReference>
<evidence type="ECO:0000313" key="5">
    <source>
        <dbReference type="Proteomes" id="UP000189670"/>
    </source>
</evidence>
<evidence type="ECO:0000259" key="3">
    <source>
        <dbReference type="SMART" id="SM00560"/>
    </source>
</evidence>
<dbReference type="Gene3D" id="2.60.120.200">
    <property type="match status" value="2"/>
</dbReference>
<dbReference type="AlphaFoldDB" id="A0A1V1NV58"/>
<feature type="non-terminal residue" evidence="4">
    <location>
        <position position="526"/>
    </location>
</feature>
<dbReference type="PANTHER" id="PTHR42535">
    <property type="entry name" value="OOKINETE PROTEIN, PUTATIVE-RELATED"/>
    <property type="match status" value="1"/>
</dbReference>
<dbReference type="InterPro" id="IPR006558">
    <property type="entry name" value="LamG-like"/>
</dbReference>
<accession>A0A1V1NV58</accession>